<dbReference type="PANTHER" id="PTHR43371">
    <property type="entry name" value="VITAMIN B12-DEPENDENT RIBONUCLEOTIDE REDUCTASE"/>
    <property type="match status" value="1"/>
</dbReference>
<name>A0A9D7XPW9_9BACT</name>
<dbReference type="SUPFAM" id="SSF51998">
    <property type="entry name" value="PFL-like glycyl radical enzymes"/>
    <property type="match status" value="1"/>
</dbReference>
<evidence type="ECO:0000313" key="6">
    <source>
        <dbReference type="Proteomes" id="UP000808337"/>
    </source>
</evidence>
<keyword evidence="3" id="KW-0560">Oxidoreductase</keyword>
<gene>
    <name evidence="5" type="ORF">IPP15_08505</name>
</gene>
<keyword evidence="2" id="KW-0846">Cobalamin</keyword>
<reference evidence="5 6" key="1">
    <citation type="submission" date="2020-10" db="EMBL/GenBank/DDBJ databases">
        <title>Connecting structure to function with the recovery of over 1000 high-quality activated sludge metagenome-assembled genomes encoding full-length rRNA genes using long-read sequencing.</title>
        <authorList>
            <person name="Singleton C.M."/>
            <person name="Petriglieri F."/>
            <person name="Kristensen J.M."/>
            <person name="Kirkegaard R.H."/>
            <person name="Michaelsen T.Y."/>
            <person name="Andersen M.H."/>
            <person name="Karst S.M."/>
            <person name="Dueholm M.S."/>
            <person name="Nielsen P.H."/>
            <person name="Albertsen M."/>
        </authorList>
    </citation>
    <scope>NUCLEOTIDE SEQUENCE [LARGE SCALE GENOMIC DNA]</scope>
    <source>
        <strain evidence="5">Ribe_18-Q3-R11-54_MAXAC.273</strain>
    </source>
</reference>
<organism evidence="5 6">
    <name type="scientific">Candidatus Opimibacter skivensis</name>
    <dbReference type="NCBI Taxonomy" id="2982028"/>
    <lineage>
        <taxon>Bacteria</taxon>
        <taxon>Pseudomonadati</taxon>
        <taxon>Bacteroidota</taxon>
        <taxon>Saprospiria</taxon>
        <taxon>Saprospirales</taxon>
        <taxon>Saprospiraceae</taxon>
        <taxon>Candidatus Opimibacter</taxon>
    </lineage>
</organism>
<dbReference type="InterPro" id="IPR050862">
    <property type="entry name" value="RdRp_reductase_class-2"/>
</dbReference>
<keyword evidence="4" id="KW-0170">Cobalt</keyword>
<dbReference type="GO" id="GO:0031419">
    <property type="term" value="F:cobalamin binding"/>
    <property type="evidence" value="ECO:0007669"/>
    <property type="project" value="UniProtKB-KW"/>
</dbReference>
<dbReference type="Gene3D" id="3.20.70.20">
    <property type="match status" value="2"/>
</dbReference>
<dbReference type="GO" id="GO:0004748">
    <property type="term" value="F:ribonucleoside-diphosphate reductase activity, thioredoxin disulfide as acceptor"/>
    <property type="evidence" value="ECO:0007669"/>
    <property type="project" value="TreeGrafter"/>
</dbReference>
<dbReference type="PANTHER" id="PTHR43371:SF1">
    <property type="entry name" value="RIBONUCLEOSIDE-DIPHOSPHATE REDUCTASE"/>
    <property type="match status" value="1"/>
</dbReference>
<evidence type="ECO:0000256" key="3">
    <source>
        <dbReference type="ARBA" id="ARBA00023002"/>
    </source>
</evidence>
<comment type="caution">
    <text evidence="5">The sequence shown here is derived from an EMBL/GenBank/DDBJ whole genome shotgun (WGS) entry which is preliminary data.</text>
</comment>
<sequence>MSISTNAPDKGKEFLSQLKLYSDYLKWDSLLNRYETWEEACDKVLNTHRMRYGSIVDPLLDEVAESYYHKEFLSSQRNLQFREEQILKNNAKIYNCCTTYAYAPDVFNKGFFVLLSGTGLGVSLKKKFVSQLPLLYKRSHKVKSFTIPDSIEGWSEAIKVLISSYCHHPSLYNEYFRNQIKFDYSEIRPMGAAISGGFKAPGPDGLKQSIERIEMLLDQYIGETESAPFKSIIAYDVFMQISDAVLSGGVRRSAMNIIMDPDDDELIRAKTGHWRQTHPWRARSNNSVGLLRHTFSYDEFNDLVSINEGDNDLGFVFMSHEDEMFNPCFEIGFNFYDQIKNKQEAVFQFCNLNELNASACVNKHGKFSEDKFYELCRKSAILGTLQAGYTSFPYLGKQTEAVVAGEALLGISITGWMTRPELFDEEILKKGAEIVKQTNKQVALIIGIRPAARTTTVKPSGNASVILKTASGIHPEHSKRYFRIMQLNKESETAKYMQVHYPEMLEESLWSNTQSDWVVYVPCENHDNVIIKDDMQGVKHLKLIELVQNSWIKYGKNEENCYNKLTNHNVSNTVIIDDKKEVVDYIFGHQDNFSAVSFISRFGDKDYAQAPFTSVLNTEELVHKYGDAAIFMSGLIVDGLHYFANDLWTAVKLVLDPKLPISGTRSDVLLKKDWLRRVKQFSHNYFHDDLTTTIYCMKDVHLWHKWVKIKRHFRLVDFVTLLNKPEYMDVSKTSAIACSGGSCEI</sequence>
<evidence type="ECO:0000256" key="1">
    <source>
        <dbReference type="ARBA" id="ARBA00001922"/>
    </source>
</evidence>
<protein>
    <submittedName>
        <fullName evidence="5">Uncharacterized protein</fullName>
    </submittedName>
</protein>
<dbReference type="AlphaFoldDB" id="A0A9D7XPW9"/>
<comment type="cofactor">
    <cofactor evidence="1">
        <name>adenosylcob(III)alamin</name>
        <dbReference type="ChEBI" id="CHEBI:18408"/>
    </cofactor>
</comment>
<evidence type="ECO:0000256" key="4">
    <source>
        <dbReference type="ARBA" id="ARBA00023285"/>
    </source>
</evidence>
<evidence type="ECO:0000313" key="5">
    <source>
        <dbReference type="EMBL" id="MBK9982451.1"/>
    </source>
</evidence>
<proteinExistence type="predicted"/>
<accession>A0A9D7XPW9</accession>
<dbReference type="Proteomes" id="UP000808337">
    <property type="component" value="Unassembled WGS sequence"/>
</dbReference>
<dbReference type="EMBL" id="JADKGY010000006">
    <property type="protein sequence ID" value="MBK9982451.1"/>
    <property type="molecule type" value="Genomic_DNA"/>
</dbReference>
<evidence type="ECO:0000256" key="2">
    <source>
        <dbReference type="ARBA" id="ARBA00022628"/>
    </source>
</evidence>